<name>A0ACC0BUV3_CATRO</name>
<protein>
    <submittedName>
        <fullName evidence="1">Uncharacterized protein</fullName>
    </submittedName>
</protein>
<organism evidence="1 2">
    <name type="scientific">Catharanthus roseus</name>
    <name type="common">Madagascar periwinkle</name>
    <name type="synonym">Vinca rosea</name>
    <dbReference type="NCBI Taxonomy" id="4058"/>
    <lineage>
        <taxon>Eukaryota</taxon>
        <taxon>Viridiplantae</taxon>
        <taxon>Streptophyta</taxon>
        <taxon>Embryophyta</taxon>
        <taxon>Tracheophyta</taxon>
        <taxon>Spermatophyta</taxon>
        <taxon>Magnoliopsida</taxon>
        <taxon>eudicotyledons</taxon>
        <taxon>Gunneridae</taxon>
        <taxon>Pentapetalae</taxon>
        <taxon>asterids</taxon>
        <taxon>lamiids</taxon>
        <taxon>Gentianales</taxon>
        <taxon>Apocynaceae</taxon>
        <taxon>Rauvolfioideae</taxon>
        <taxon>Vinceae</taxon>
        <taxon>Catharanthinae</taxon>
        <taxon>Catharanthus</taxon>
    </lineage>
</organism>
<dbReference type="Proteomes" id="UP001060085">
    <property type="component" value="Linkage Group LG02"/>
</dbReference>
<accession>A0ACC0BUV3</accession>
<dbReference type="EMBL" id="CM044702">
    <property type="protein sequence ID" value="KAI5676431.1"/>
    <property type="molecule type" value="Genomic_DNA"/>
</dbReference>
<evidence type="ECO:0000313" key="2">
    <source>
        <dbReference type="Proteomes" id="UP001060085"/>
    </source>
</evidence>
<gene>
    <name evidence="1" type="ORF">M9H77_07381</name>
</gene>
<sequence length="450" mass="52441">MQWFLGYLFDEWLNTWARKFVRVWTGRFLHFRSETTNWAESEHTLLKAWLQTCQGCYECVLLDINGLCASWSTMLVQRDDMGSGNALQPTKLSYTSLRVTASGLSAIGNLENKEKTRRRRGFEYCKRSDYRENPYLEEQTLVIESCAAKLFIDNDSKWDHSVDLNTKKDKEDNDEQDWYEDEIEEEDITASRWPQIKVTRDEQMRWSKPWRRALVLRLLGRNISHKILEQRLCDLWKLENGFHLIDMDGVYFIARFYAKDDYFKVLEEGPWIILGHYLTVSKSRPNLRPSIKEVSTIMVWVRLPELPIEFFNEELLLRVGNHIDRLVCVDSPTKSQLRGGTQSEDKNMRGCIAYVLNVANMGTRMLMKFQHRAEPTTLAVGEVEVVHGPSQTLLPEARNSHKKMGPKAEEGTSGTRFEFLAAENINEEELVEVQVLKEAFNSCLWAIAYV</sequence>
<proteinExistence type="predicted"/>
<comment type="caution">
    <text evidence="1">The sequence shown here is derived from an EMBL/GenBank/DDBJ whole genome shotgun (WGS) entry which is preliminary data.</text>
</comment>
<reference evidence="2" key="1">
    <citation type="journal article" date="2023" name="Nat. Plants">
        <title>Single-cell RNA sequencing provides a high-resolution roadmap for understanding the multicellular compartmentation of specialized metabolism.</title>
        <authorList>
            <person name="Sun S."/>
            <person name="Shen X."/>
            <person name="Li Y."/>
            <person name="Li Y."/>
            <person name="Wang S."/>
            <person name="Li R."/>
            <person name="Zhang H."/>
            <person name="Shen G."/>
            <person name="Guo B."/>
            <person name="Wei J."/>
            <person name="Xu J."/>
            <person name="St-Pierre B."/>
            <person name="Chen S."/>
            <person name="Sun C."/>
        </authorList>
    </citation>
    <scope>NUCLEOTIDE SEQUENCE [LARGE SCALE GENOMIC DNA]</scope>
</reference>
<evidence type="ECO:0000313" key="1">
    <source>
        <dbReference type="EMBL" id="KAI5676431.1"/>
    </source>
</evidence>
<keyword evidence="2" id="KW-1185">Reference proteome</keyword>